<dbReference type="SMART" id="SM00409">
    <property type="entry name" value="IG"/>
    <property type="match status" value="2"/>
</dbReference>
<feature type="domain" description="Ig-like" evidence="6">
    <location>
        <begin position="28"/>
        <end position="116"/>
    </location>
</feature>
<dbReference type="PANTHER" id="PTHR11640:SF31">
    <property type="entry name" value="IRREGULAR CHIASM C-ROUGHEST PROTEIN-RELATED"/>
    <property type="match status" value="1"/>
</dbReference>
<dbReference type="Pfam" id="PF13927">
    <property type="entry name" value="Ig_3"/>
    <property type="match status" value="1"/>
</dbReference>
<dbReference type="GO" id="GO:0005886">
    <property type="term" value="C:plasma membrane"/>
    <property type="evidence" value="ECO:0007669"/>
    <property type="project" value="TreeGrafter"/>
</dbReference>
<dbReference type="GO" id="GO:0050839">
    <property type="term" value="F:cell adhesion molecule binding"/>
    <property type="evidence" value="ECO:0007669"/>
    <property type="project" value="TreeGrafter"/>
</dbReference>
<keyword evidence="5" id="KW-0393">Immunoglobulin domain</keyword>
<dbReference type="Gene3D" id="2.60.40.10">
    <property type="entry name" value="Immunoglobulins"/>
    <property type="match status" value="2"/>
</dbReference>
<keyword evidence="4" id="KW-0325">Glycoprotein</keyword>
<evidence type="ECO:0000256" key="3">
    <source>
        <dbReference type="ARBA" id="ARBA00023157"/>
    </source>
</evidence>
<proteinExistence type="predicted"/>
<gene>
    <name evidence="7" type="ORF">MEDL_66334</name>
</gene>
<accession>A0A8S3VMI5</accession>
<dbReference type="SMART" id="SM00408">
    <property type="entry name" value="IGc2"/>
    <property type="match status" value="2"/>
</dbReference>
<dbReference type="GO" id="GO:0005911">
    <property type="term" value="C:cell-cell junction"/>
    <property type="evidence" value="ECO:0007669"/>
    <property type="project" value="TreeGrafter"/>
</dbReference>
<sequence length="319" mass="35689">MDIGKYRCMTTNDTSPVTADFRLELYRPPLDMQIANTDTTSLITVHEDEKISLECSVKSGNPVEDMMWIRGNGTIAVGGPEFISYSFWPMRGDHMANFTCVANNSDTEIPVHQSIQIYIELIPKVKIISDLTTNGILEGSSSSLKCQYHTNVHPITFRWRRNHILIEHGTMVSHQNIHLDIINVSRNESGSYECLVSNRIGTGSDKINIKVTYKPQTLSGNYTFETMLNNPAKILIQVESFEKPIALWTFSVGGTEGIWDIRKNGDSSIFILSSTVVPKLQQEFGIYGVRVRNSAGSIDIKVNVYQSGLLGLVILLEII</sequence>
<keyword evidence="3" id="KW-1015">Disulfide bond</keyword>
<keyword evidence="8" id="KW-1185">Reference proteome</keyword>
<reference evidence="7" key="1">
    <citation type="submission" date="2021-03" db="EMBL/GenBank/DDBJ databases">
        <authorList>
            <person name="Bekaert M."/>
        </authorList>
    </citation>
    <scope>NUCLEOTIDE SEQUENCE</scope>
</reference>
<dbReference type="InterPro" id="IPR013783">
    <property type="entry name" value="Ig-like_fold"/>
</dbReference>
<evidence type="ECO:0000259" key="6">
    <source>
        <dbReference type="PROSITE" id="PS50835"/>
    </source>
</evidence>
<dbReference type="Proteomes" id="UP000683360">
    <property type="component" value="Unassembled WGS sequence"/>
</dbReference>
<dbReference type="InterPro" id="IPR003599">
    <property type="entry name" value="Ig_sub"/>
</dbReference>
<dbReference type="SUPFAM" id="SSF48726">
    <property type="entry name" value="Immunoglobulin"/>
    <property type="match status" value="1"/>
</dbReference>
<dbReference type="PANTHER" id="PTHR11640">
    <property type="entry name" value="NEPHRIN"/>
    <property type="match status" value="1"/>
</dbReference>
<feature type="domain" description="Ig-like" evidence="6">
    <location>
        <begin position="123"/>
        <end position="212"/>
    </location>
</feature>
<dbReference type="OrthoDB" id="10012075at2759"/>
<name>A0A8S3VMI5_MYTED</name>
<organism evidence="7 8">
    <name type="scientific">Mytilus edulis</name>
    <name type="common">Blue mussel</name>
    <dbReference type="NCBI Taxonomy" id="6550"/>
    <lineage>
        <taxon>Eukaryota</taxon>
        <taxon>Metazoa</taxon>
        <taxon>Spiralia</taxon>
        <taxon>Lophotrochozoa</taxon>
        <taxon>Mollusca</taxon>
        <taxon>Bivalvia</taxon>
        <taxon>Autobranchia</taxon>
        <taxon>Pteriomorphia</taxon>
        <taxon>Mytilida</taxon>
        <taxon>Mytiloidea</taxon>
        <taxon>Mytilidae</taxon>
        <taxon>Mytilinae</taxon>
        <taxon>Mytilus</taxon>
    </lineage>
</organism>
<dbReference type="PROSITE" id="PS50835">
    <property type="entry name" value="IG_LIKE"/>
    <property type="match status" value="2"/>
</dbReference>
<evidence type="ECO:0000256" key="1">
    <source>
        <dbReference type="ARBA" id="ARBA00004479"/>
    </source>
</evidence>
<dbReference type="EMBL" id="CAJPWZ010003256">
    <property type="protein sequence ID" value="CAG2254915.1"/>
    <property type="molecule type" value="Genomic_DNA"/>
</dbReference>
<comment type="caution">
    <text evidence="7">The sequence shown here is derived from an EMBL/GenBank/DDBJ whole genome shotgun (WGS) entry which is preliminary data.</text>
</comment>
<evidence type="ECO:0000256" key="4">
    <source>
        <dbReference type="ARBA" id="ARBA00023180"/>
    </source>
</evidence>
<evidence type="ECO:0000313" key="8">
    <source>
        <dbReference type="Proteomes" id="UP000683360"/>
    </source>
</evidence>
<dbReference type="InterPro" id="IPR003598">
    <property type="entry name" value="Ig_sub2"/>
</dbReference>
<comment type="subcellular location">
    <subcellularLocation>
        <location evidence="1">Membrane</location>
        <topology evidence="1">Single-pass type I membrane protein</topology>
    </subcellularLocation>
</comment>
<evidence type="ECO:0000256" key="5">
    <source>
        <dbReference type="ARBA" id="ARBA00023319"/>
    </source>
</evidence>
<dbReference type="InterPro" id="IPR007110">
    <property type="entry name" value="Ig-like_dom"/>
</dbReference>
<evidence type="ECO:0000313" key="7">
    <source>
        <dbReference type="EMBL" id="CAG2254915.1"/>
    </source>
</evidence>
<dbReference type="InterPro" id="IPR036179">
    <property type="entry name" value="Ig-like_dom_sf"/>
</dbReference>
<protein>
    <recommendedName>
        <fullName evidence="6">Ig-like domain-containing protein</fullName>
    </recommendedName>
</protein>
<dbReference type="AlphaFoldDB" id="A0A8S3VMI5"/>
<evidence type="ECO:0000256" key="2">
    <source>
        <dbReference type="ARBA" id="ARBA00023136"/>
    </source>
</evidence>
<keyword evidence="2" id="KW-0472">Membrane</keyword>
<dbReference type="InterPro" id="IPR051275">
    <property type="entry name" value="Cell_adhesion_signaling"/>
</dbReference>
<dbReference type="GO" id="GO:0098609">
    <property type="term" value="P:cell-cell adhesion"/>
    <property type="evidence" value="ECO:0007669"/>
    <property type="project" value="TreeGrafter"/>
</dbReference>